<organism evidence="1 2">
    <name type="scientific">Lucilia cuprina</name>
    <name type="common">Green bottle fly</name>
    <name type="synonym">Australian sheep blowfly</name>
    <dbReference type="NCBI Taxonomy" id="7375"/>
    <lineage>
        <taxon>Eukaryota</taxon>
        <taxon>Metazoa</taxon>
        <taxon>Ecdysozoa</taxon>
        <taxon>Arthropoda</taxon>
        <taxon>Hexapoda</taxon>
        <taxon>Insecta</taxon>
        <taxon>Pterygota</taxon>
        <taxon>Neoptera</taxon>
        <taxon>Endopterygota</taxon>
        <taxon>Diptera</taxon>
        <taxon>Brachycera</taxon>
        <taxon>Muscomorpha</taxon>
        <taxon>Oestroidea</taxon>
        <taxon>Calliphoridae</taxon>
        <taxon>Luciliinae</taxon>
        <taxon>Lucilia</taxon>
    </lineage>
</organism>
<name>A0A0L0C9A6_LUCCU</name>
<proteinExistence type="predicted"/>
<comment type="caution">
    <text evidence="1">The sequence shown here is derived from an EMBL/GenBank/DDBJ whole genome shotgun (WGS) entry which is preliminary data.</text>
</comment>
<dbReference type="Proteomes" id="UP000037069">
    <property type="component" value="Unassembled WGS sequence"/>
</dbReference>
<reference evidence="1 2" key="1">
    <citation type="journal article" date="2015" name="Nat. Commun.">
        <title>Lucilia cuprina genome unlocks parasitic fly biology to underpin future interventions.</title>
        <authorList>
            <person name="Anstead C.A."/>
            <person name="Korhonen P.K."/>
            <person name="Young N.D."/>
            <person name="Hall R.S."/>
            <person name="Jex A.R."/>
            <person name="Murali S.C."/>
            <person name="Hughes D.S."/>
            <person name="Lee S.F."/>
            <person name="Perry T."/>
            <person name="Stroehlein A.J."/>
            <person name="Ansell B.R."/>
            <person name="Breugelmans B."/>
            <person name="Hofmann A."/>
            <person name="Qu J."/>
            <person name="Dugan S."/>
            <person name="Lee S.L."/>
            <person name="Chao H."/>
            <person name="Dinh H."/>
            <person name="Han Y."/>
            <person name="Doddapaneni H.V."/>
            <person name="Worley K.C."/>
            <person name="Muzny D.M."/>
            <person name="Ioannidis P."/>
            <person name="Waterhouse R.M."/>
            <person name="Zdobnov E.M."/>
            <person name="James P.J."/>
            <person name="Bagnall N.H."/>
            <person name="Kotze A.C."/>
            <person name="Gibbs R.A."/>
            <person name="Richards S."/>
            <person name="Batterham P."/>
            <person name="Gasser R.B."/>
        </authorList>
    </citation>
    <scope>NUCLEOTIDE SEQUENCE [LARGE SCALE GENOMIC DNA]</scope>
    <source>
        <strain evidence="1 2">LS</strain>
        <tissue evidence="1">Full body</tissue>
    </source>
</reference>
<evidence type="ECO:0000313" key="1">
    <source>
        <dbReference type="EMBL" id="KNC27999.1"/>
    </source>
</evidence>
<protein>
    <submittedName>
        <fullName evidence="1">Uncharacterized protein</fullName>
    </submittedName>
</protein>
<accession>A0A0L0C9A6</accession>
<keyword evidence="2" id="KW-1185">Reference proteome</keyword>
<dbReference type="EMBL" id="JRES01000828">
    <property type="protein sequence ID" value="KNC27999.1"/>
    <property type="molecule type" value="Genomic_DNA"/>
</dbReference>
<sequence length="118" mass="12777">MTVDCVHLWQEILYIYNIPIMNLYYLNCKAAGEPPITSEASLRARDAFCSPSAAITLALASRAASASAAMALCNCTGSRTSLLKSETITYISTRSTLIPHASVASSNCSWKKLNEIQK</sequence>
<dbReference type="AlphaFoldDB" id="A0A0L0C9A6"/>
<evidence type="ECO:0000313" key="2">
    <source>
        <dbReference type="Proteomes" id="UP000037069"/>
    </source>
</evidence>
<gene>
    <name evidence="1" type="ORF">FF38_06748</name>
</gene>